<accession>A0A846RYE0</accession>
<dbReference type="Proteomes" id="UP000576792">
    <property type="component" value="Unassembled WGS sequence"/>
</dbReference>
<dbReference type="InterPro" id="IPR036388">
    <property type="entry name" value="WH-like_DNA-bd_sf"/>
</dbReference>
<dbReference type="PANTHER" id="PTHR44846">
    <property type="entry name" value="MANNOSYL-D-GLYCERATE TRANSPORT/METABOLISM SYSTEM REPRESSOR MNGR-RELATED"/>
    <property type="match status" value="1"/>
</dbReference>
<organism evidence="5 6">
    <name type="scientific">Brevibacterium marinum</name>
    <dbReference type="NCBI Taxonomy" id="418643"/>
    <lineage>
        <taxon>Bacteria</taxon>
        <taxon>Bacillati</taxon>
        <taxon>Actinomycetota</taxon>
        <taxon>Actinomycetes</taxon>
        <taxon>Micrococcales</taxon>
        <taxon>Brevibacteriaceae</taxon>
        <taxon>Brevibacterium</taxon>
    </lineage>
</organism>
<sequence length="254" mass="28131">MEDSPTDSPVTAAVYAPIGEKALVSRIRQRLEDAIATGVLAPGDRLPGESALAARFRVSLVTVREALQQLRATDLLYTKQGRGGGSFVAMDSNHARDLLQRRIGALSRAEITDFATYYRAIVDAVLRTIDSMGLEHNLMAVRETFLRASPSDGAAARSVQGGLDLRLAGESQSVRLVHEQIRIQNEFGALLWMGLDDEELRQSIFTHNEHMLDEMIAGATDAAIRAREEAVTISLRWLLSKRNDAQRHERENIR</sequence>
<dbReference type="PROSITE" id="PS50949">
    <property type="entry name" value="HTH_GNTR"/>
    <property type="match status" value="1"/>
</dbReference>
<comment type="caution">
    <text evidence="5">The sequence shown here is derived from an EMBL/GenBank/DDBJ whole genome shotgun (WGS) entry which is preliminary data.</text>
</comment>
<dbReference type="EMBL" id="JAATJN010000001">
    <property type="protein sequence ID" value="NJC56455.1"/>
    <property type="molecule type" value="Genomic_DNA"/>
</dbReference>
<keyword evidence="1" id="KW-0805">Transcription regulation</keyword>
<protein>
    <submittedName>
        <fullName evidence="5">DNA-binding GntR family transcriptional regulator</fullName>
    </submittedName>
</protein>
<evidence type="ECO:0000256" key="1">
    <source>
        <dbReference type="ARBA" id="ARBA00023015"/>
    </source>
</evidence>
<dbReference type="InterPro" id="IPR036390">
    <property type="entry name" value="WH_DNA-bd_sf"/>
</dbReference>
<evidence type="ECO:0000256" key="3">
    <source>
        <dbReference type="ARBA" id="ARBA00023163"/>
    </source>
</evidence>
<dbReference type="GO" id="GO:0003677">
    <property type="term" value="F:DNA binding"/>
    <property type="evidence" value="ECO:0007669"/>
    <property type="project" value="UniProtKB-KW"/>
</dbReference>
<gene>
    <name evidence="5" type="ORF">BKA07_001490</name>
</gene>
<keyword evidence="2 5" id="KW-0238">DNA-binding</keyword>
<name>A0A846RYE0_9MICO</name>
<keyword evidence="3" id="KW-0804">Transcription</keyword>
<dbReference type="SUPFAM" id="SSF46785">
    <property type="entry name" value="Winged helix' DNA-binding domain"/>
    <property type="match status" value="1"/>
</dbReference>
<evidence type="ECO:0000313" key="5">
    <source>
        <dbReference type="EMBL" id="NJC56455.1"/>
    </source>
</evidence>
<evidence type="ECO:0000259" key="4">
    <source>
        <dbReference type="PROSITE" id="PS50949"/>
    </source>
</evidence>
<dbReference type="RefSeq" id="WP_167950328.1">
    <property type="nucleotide sequence ID" value="NZ_BAAAPQ010000013.1"/>
</dbReference>
<dbReference type="InterPro" id="IPR000524">
    <property type="entry name" value="Tscrpt_reg_HTH_GntR"/>
</dbReference>
<evidence type="ECO:0000313" key="6">
    <source>
        <dbReference type="Proteomes" id="UP000576792"/>
    </source>
</evidence>
<reference evidence="5 6" key="1">
    <citation type="submission" date="2020-03" db="EMBL/GenBank/DDBJ databases">
        <title>Sequencing the genomes of 1000 actinobacteria strains.</title>
        <authorList>
            <person name="Klenk H.-P."/>
        </authorList>
    </citation>
    <scope>NUCLEOTIDE SEQUENCE [LARGE SCALE GENOMIC DNA]</scope>
    <source>
        <strain evidence="5 6">DSM 18964</strain>
    </source>
</reference>
<evidence type="ECO:0000256" key="2">
    <source>
        <dbReference type="ARBA" id="ARBA00023125"/>
    </source>
</evidence>
<dbReference type="Gene3D" id="1.10.10.10">
    <property type="entry name" value="Winged helix-like DNA-binding domain superfamily/Winged helix DNA-binding domain"/>
    <property type="match status" value="1"/>
</dbReference>
<proteinExistence type="predicted"/>
<dbReference type="CDD" id="cd07377">
    <property type="entry name" value="WHTH_GntR"/>
    <property type="match status" value="1"/>
</dbReference>
<dbReference type="SMART" id="SM00345">
    <property type="entry name" value="HTH_GNTR"/>
    <property type="match status" value="1"/>
</dbReference>
<dbReference type="Pfam" id="PF00392">
    <property type="entry name" value="GntR"/>
    <property type="match status" value="1"/>
</dbReference>
<dbReference type="GO" id="GO:0003700">
    <property type="term" value="F:DNA-binding transcription factor activity"/>
    <property type="evidence" value="ECO:0007669"/>
    <property type="project" value="InterPro"/>
</dbReference>
<dbReference type="AlphaFoldDB" id="A0A846RYE0"/>
<keyword evidence="6" id="KW-1185">Reference proteome</keyword>
<dbReference type="InterPro" id="IPR050679">
    <property type="entry name" value="Bact_HTH_transcr_reg"/>
</dbReference>
<feature type="domain" description="HTH gntR-type" evidence="4">
    <location>
        <begin position="21"/>
        <end position="91"/>
    </location>
</feature>